<name>A0ABY5S6Y8_9BACL</name>
<organism evidence="5 6">
    <name type="scientific">Paenibacillus spongiae</name>
    <dbReference type="NCBI Taxonomy" id="2909671"/>
    <lineage>
        <taxon>Bacteria</taxon>
        <taxon>Bacillati</taxon>
        <taxon>Bacillota</taxon>
        <taxon>Bacilli</taxon>
        <taxon>Bacillales</taxon>
        <taxon>Paenibacillaceae</taxon>
        <taxon>Paenibacillus</taxon>
    </lineage>
</organism>
<dbReference type="PANTHER" id="PTHR47504">
    <property type="entry name" value="RIGHT ORIGIN-BINDING PROTEIN"/>
    <property type="match status" value="1"/>
</dbReference>
<keyword evidence="2" id="KW-0238">DNA-binding</keyword>
<dbReference type="Gene3D" id="3.20.80.10">
    <property type="entry name" value="Regulatory factor, effector binding domain"/>
    <property type="match status" value="1"/>
</dbReference>
<dbReference type="InterPro" id="IPR050959">
    <property type="entry name" value="MarA-like"/>
</dbReference>
<dbReference type="InterPro" id="IPR029442">
    <property type="entry name" value="GyrI-like"/>
</dbReference>
<dbReference type="PANTHER" id="PTHR47504:SF5">
    <property type="entry name" value="RIGHT ORIGIN-BINDING PROTEIN"/>
    <property type="match status" value="1"/>
</dbReference>
<accession>A0ABY5S6Y8</accession>
<evidence type="ECO:0000313" key="5">
    <source>
        <dbReference type="EMBL" id="UVI29258.1"/>
    </source>
</evidence>
<keyword evidence="3" id="KW-0804">Transcription</keyword>
<dbReference type="Proteomes" id="UP001057877">
    <property type="component" value="Chromosome"/>
</dbReference>
<protein>
    <submittedName>
        <fullName evidence="5">AraC family transcriptional regulator</fullName>
    </submittedName>
</protein>
<dbReference type="SMART" id="SM00871">
    <property type="entry name" value="AraC_E_bind"/>
    <property type="match status" value="1"/>
</dbReference>
<dbReference type="Gene3D" id="1.10.10.60">
    <property type="entry name" value="Homeodomain-like"/>
    <property type="match status" value="2"/>
</dbReference>
<evidence type="ECO:0000256" key="2">
    <source>
        <dbReference type="ARBA" id="ARBA00023125"/>
    </source>
</evidence>
<keyword evidence="1" id="KW-0805">Transcription regulation</keyword>
<dbReference type="Pfam" id="PF06445">
    <property type="entry name" value="GyrI-like"/>
    <property type="match status" value="1"/>
</dbReference>
<dbReference type="SMART" id="SM00342">
    <property type="entry name" value="HTH_ARAC"/>
    <property type="match status" value="1"/>
</dbReference>
<dbReference type="SUPFAM" id="SSF46689">
    <property type="entry name" value="Homeodomain-like"/>
    <property type="match status" value="2"/>
</dbReference>
<evidence type="ECO:0000256" key="3">
    <source>
        <dbReference type="ARBA" id="ARBA00023163"/>
    </source>
</evidence>
<proteinExistence type="predicted"/>
<dbReference type="Pfam" id="PF12833">
    <property type="entry name" value="HTH_18"/>
    <property type="match status" value="1"/>
</dbReference>
<sequence>MNTMKQLNEAMQYIEKHLCDEINFEHVSRIACCSEYHFRRMFSYLAGMSLSEYIRKRKLSYAASVLQSGKEKVIDIAFKLGYDSPDAFSKAFQAMHGIVPSHARKDAVMLKTFPPMTFQLTLRGGYEMNYRIVDKGSFYIMGAGGRIPLIYNGPNPHTADVWRKLRQEDLLVLTEYSKMEPKGILNVYTNFDDRHAEGTELDLYVGIAMEEQMPDRFKTRFDVLPVEAYTWAVFTTIENRANETQDTWARISSEWFPTSGYEMTGGPEMLWYESYDFSKPDFKTEIWIPIRKIHGETK</sequence>
<evidence type="ECO:0000313" key="6">
    <source>
        <dbReference type="Proteomes" id="UP001057877"/>
    </source>
</evidence>
<dbReference type="EMBL" id="CP091430">
    <property type="protein sequence ID" value="UVI29258.1"/>
    <property type="molecule type" value="Genomic_DNA"/>
</dbReference>
<gene>
    <name evidence="5" type="ORF">L1F29_28130</name>
</gene>
<reference evidence="5" key="1">
    <citation type="submission" date="2022-01" db="EMBL/GenBank/DDBJ databases">
        <title>Paenibacillus spongiae sp. nov., isolated from marine sponge.</title>
        <authorList>
            <person name="Li Z."/>
            <person name="Zhang M."/>
        </authorList>
    </citation>
    <scope>NUCLEOTIDE SEQUENCE</scope>
    <source>
        <strain evidence="5">PHS-Z3</strain>
    </source>
</reference>
<dbReference type="SUPFAM" id="SSF55136">
    <property type="entry name" value="Probable bacterial effector-binding domain"/>
    <property type="match status" value="1"/>
</dbReference>
<evidence type="ECO:0000259" key="4">
    <source>
        <dbReference type="PROSITE" id="PS01124"/>
    </source>
</evidence>
<dbReference type="InterPro" id="IPR018060">
    <property type="entry name" value="HTH_AraC"/>
</dbReference>
<keyword evidence="6" id="KW-1185">Reference proteome</keyword>
<evidence type="ECO:0000256" key="1">
    <source>
        <dbReference type="ARBA" id="ARBA00023015"/>
    </source>
</evidence>
<dbReference type="PROSITE" id="PS01124">
    <property type="entry name" value="HTH_ARAC_FAMILY_2"/>
    <property type="match status" value="1"/>
</dbReference>
<dbReference type="InterPro" id="IPR009057">
    <property type="entry name" value="Homeodomain-like_sf"/>
</dbReference>
<dbReference type="InterPro" id="IPR011256">
    <property type="entry name" value="Reg_factor_effector_dom_sf"/>
</dbReference>
<dbReference type="InterPro" id="IPR010499">
    <property type="entry name" value="AraC_E-bd"/>
</dbReference>
<feature type="domain" description="HTH araC/xylS-type" evidence="4">
    <location>
        <begin position="8"/>
        <end position="106"/>
    </location>
</feature>
<dbReference type="RefSeq" id="WP_258385347.1">
    <property type="nucleotide sequence ID" value="NZ_CP091430.1"/>
</dbReference>